<organism evidence="2 3">
    <name type="scientific">Phytohabitans suffuscus</name>
    <dbReference type="NCBI Taxonomy" id="624315"/>
    <lineage>
        <taxon>Bacteria</taxon>
        <taxon>Bacillati</taxon>
        <taxon>Actinomycetota</taxon>
        <taxon>Actinomycetes</taxon>
        <taxon>Micromonosporales</taxon>
        <taxon>Micromonosporaceae</taxon>
    </lineage>
</organism>
<keyword evidence="3" id="KW-1185">Reference proteome</keyword>
<proteinExistence type="predicted"/>
<dbReference type="KEGG" id="psuu:Psuf_090100"/>
<accession>A0A6F8YZX9</accession>
<dbReference type="Pfam" id="PF13565">
    <property type="entry name" value="HTH_32"/>
    <property type="match status" value="1"/>
</dbReference>
<evidence type="ECO:0000313" key="3">
    <source>
        <dbReference type="Proteomes" id="UP000503011"/>
    </source>
</evidence>
<dbReference type="EMBL" id="AP022871">
    <property type="protein sequence ID" value="BCB88841.1"/>
    <property type="molecule type" value="Genomic_DNA"/>
</dbReference>
<dbReference type="Proteomes" id="UP000503011">
    <property type="component" value="Chromosome"/>
</dbReference>
<reference evidence="2 3" key="2">
    <citation type="submission" date="2020-03" db="EMBL/GenBank/DDBJ databases">
        <authorList>
            <person name="Ichikawa N."/>
            <person name="Kimura A."/>
            <person name="Kitahashi Y."/>
            <person name="Uohara A."/>
        </authorList>
    </citation>
    <scope>NUCLEOTIDE SEQUENCE [LARGE SCALE GENOMIC DNA]</scope>
    <source>
        <strain evidence="2 3">NBRC 105367</strain>
    </source>
</reference>
<reference evidence="2 3" key="1">
    <citation type="submission" date="2020-03" db="EMBL/GenBank/DDBJ databases">
        <title>Whole genome shotgun sequence of Phytohabitans suffuscus NBRC 105367.</title>
        <authorList>
            <person name="Komaki H."/>
            <person name="Tamura T."/>
        </authorList>
    </citation>
    <scope>NUCLEOTIDE SEQUENCE [LARGE SCALE GENOMIC DNA]</scope>
    <source>
        <strain evidence="2 3">NBRC 105367</strain>
    </source>
</reference>
<protein>
    <submittedName>
        <fullName evidence="2">Transposase</fullName>
    </submittedName>
</protein>
<gene>
    <name evidence="1" type="ORF">Psuf_061540</name>
    <name evidence="2" type="ORF">Psuf_090100</name>
</gene>
<evidence type="ECO:0000313" key="2">
    <source>
        <dbReference type="EMBL" id="BCB91697.1"/>
    </source>
</evidence>
<dbReference type="KEGG" id="psuu:Psuf_061540"/>
<evidence type="ECO:0000313" key="1">
    <source>
        <dbReference type="EMBL" id="BCB88841.1"/>
    </source>
</evidence>
<dbReference type="AlphaFoldDB" id="A0A6F8YZX9"/>
<name>A0A6F8YZX9_9ACTN</name>
<dbReference type="EMBL" id="AP022871">
    <property type="protein sequence ID" value="BCB91697.1"/>
    <property type="molecule type" value="Genomic_DNA"/>
</dbReference>
<sequence>MARRRVHAVVLDAGQRVRLRQVIGSGRSSARSIARARILLALDESSGVVPVRTQVAQRLDASGDLVRSVAEAFTTYQDVDLAIGRKSRVTPPVEPKVTGDVEARVTALACSAPPEGYSRWSLRLLEKHVALLDDVPGLDHSTIGRVLKRGRSSRT</sequence>